<dbReference type="AlphaFoldDB" id="A0A369KWZ4"/>
<dbReference type="Gene3D" id="3.40.190.10">
    <property type="entry name" value="Periplasmic binding protein-like II"/>
    <property type="match status" value="2"/>
</dbReference>
<dbReference type="EMBL" id="QOVW01000002">
    <property type="protein sequence ID" value="RDB37337.1"/>
    <property type="molecule type" value="Genomic_DNA"/>
</dbReference>
<proteinExistence type="predicted"/>
<sequence length="330" mass="37966">MYKKILSCLAASVLLSKNAFSVNVVAWINFIKPEVILELENECNTKVSVDGYYATDEFLKKMKQFKYDVGIFSSEIYDVIENKIDASSDHFKILKQNYHPNINTLFKKQIFFNKTGLFSLTTTGFLYNPNVIQISENNSISEIFAKAHGKEVSIIDEPIESFKLISKGKRATEANITSESVLQLQQLVAGTRPLITNDTKAIVKKENFAFSYTWSGVAFMRIRENPHLKFIHHPDLTYASADLIAPFSADAKVLCVAKKLASKRYIDKSMAYVHFFSPYEVPTNFVHREYQTVHRTFLDDYNSLKWLEDLNNNEYARLNKVWSQFKVAIR</sequence>
<protein>
    <recommendedName>
        <fullName evidence="4">Spermidine/putrescine ABC transporter substrate-binding protein</fullName>
    </recommendedName>
</protein>
<reference evidence="2" key="1">
    <citation type="submission" date="2018-04" db="EMBL/GenBank/DDBJ databases">
        <title>Draft genome sequence of the Candidatus Spirobacillus cienkowskii, a pathogen of freshwater Daphnia species, reconstructed from hemolymph metagenomic reads.</title>
        <authorList>
            <person name="Bresciani L."/>
            <person name="Lemos L.N."/>
            <person name="Wale N."/>
            <person name="Lin J.Y."/>
            <person name="Fernandes G.R."/>
            <person name="Duffy M.A."/>
            <person name="Rodrigues J.M."/>
        </authorList>
    </citation>
    <scope>NUCLEOTIDE SEQUENCE [LARGE SCALE GENOMIC DNA]</scope>
    <source>
        <strain evidence="2">Binning01</strain>
    </source>
</reference>
<evidence type="ECO:0000313" key="3">
    <source>
        <dbReference type="Proteomes" id="UP000253934"/>
    </source>
</evidence>
<evidence type="ECO:0000256" key="1">
    <source>
        <dbReference type="SAM" id="SignalP"/>
    </source>
</evidence>
<evidence type="ECO:0000313" key="2">
    <source>
        <dbReference type="EMBL" id="RDB37337.1"/>
    </source>
</evidence>
<dbReference type="Proteomes" id="UP000253934">
    <property type="component" value="Unassembled WGS sequence"/>
</dbReference>
<keyword evidence="3" id="KW-1185">Reference proteome</keyword>
<gene>
    <name evidence="2" type="ORF">DCC88_00655</name>
</gene>
<evidence type="ECO:0008006" key="4">
    <source>
        <dbReference type="Google" id="ProtNLM"/>
    </source>
</evidence>
<name>A0A369KWZ4_9BACT</name>
<keyword evidence="1" id="KW-0732">Signal</keyword>
<feature type="signal peptide" evidence="1">
    <location>
        <begin position="1"/>
        <end position="21"/>
    </location>
</feature>
<organism evidence="2 3">
    <name type="scientific">Spirobacillus cienkowskii</name>
    <dbReference type="NCBI Taxonomy" id="495820"/>
    <lineage>
        <taxon>Bacteria</taxon>
        <taxon>Pseudomonadati</taxon>
        <taxon>Bdellovibrionota</taxon>
        <taxon>Oligoflexia</taxon>
        <taxon>Silvanigrellales</taxon>
        <taxon>Spirobacillus</taxon>
    </lineage>
</organism>
<dbReference type="SUPFAM" id="SSF53850">
    <property type="entry name" value="Periplasmic binding protein-like II"/>
    <property type="match status" value="1"/>
</dbReference>
<accession>A0A369KWZ4</accession>
<comment type="caution">
    <text evidence="2">The sequence shown here is derived from an EMBL/GenBank/DDBJ whole genome shotgun (WGS) entry which is preliminary data.</text>
</comment>
<feature type="chain" id="PRO_5016835465" description="Spermidine/putrescine ABC transporter substrate-binding protein" evidence="1">
    <location>
        <begin position="22"/>
        <end position="330"/>
    </location>
</feature>